<proteinExistence type="predicted"/>
<comment type="caution">
    <text evidence="1">The sequence shown here is derived from an EMBL/GenBank/DDBJ whole genome shotgun (WGS) entry which is preliminary data.</text>
</comment>
<evidence type="ECO:0000313" key="2">
    <source>
        <dbReference type="Proteomes" id="UP000186383"/>
    </source>
</evidence>
<name>A0A0G0FF16_9BACT</name>
<dbReference type="EMBL" id="LBQW01000001">
    <property type="protein sequence ID" value="KKP86025.1"/>
    <property type="molecule type" value="Genomic_DNA"/>
</dbReference>
<dbReference type="Proteomes" id="UP000186383">
    <property type="component" value="Unassembled WGS sequence"/>
</dbReference>
<evidence type="ECO:0000313" key="1">
    <source>
        <dbReference type="EMBL" id="KKP86025.1"/>
    </source>
</evidence>
<reference evidence="1 2" key="1">
    <citation type="journal article" date="2015" name="Nature">
        <title>rRNA introns, odd ribosomes, and small enigmatic genomes across a large radiation of phyla.</title>
        <authorList>
            <person name="Brown C.T."/>
            <person name="Hug L.A."/>
            <person name="Thomas B.C."/>
            <person name="Sharon I."/>
            <person name="Castelle C.J."/>
            <person name="Singh A."/>
            <person name="Wilkins M.J."/>
            <person name="Williams K.H."/>
            <person name="Banfield J.F."/>
        </authorList>
    </citation>
    <scope>NUCLEOTIDE SEQUENCE [LARGE SCALE GENOMIC DNA]</scope>
</reference>
<sequence>MEYNDSRLNTIVGKIGGDTGALMFLKDSTSVSEFFPDFIVQIDRLVKPTYPDWIKELVHPELELLGPAEYDLQAGVRQWLHDDQNRGYVRGGVIYKYLKDTNTLGSCLSLQDGLVIQQKGVEIFRELFKGKKVFLWKSVVQLHHDNYLLVPFLREEGGELVVHWRWLDDRWNLNDPALRFSK</sequence>
<gene>
    <name evidence="1" type="ORF">UR88_C0001G0027</name>
</gene>
<protein>
    <submittedName>
        <fullName evidence="1">Uncharacterized protein</fullName>
    </submittedName>
</protein>
<accession>A0A0G0FF16</accession>
<dbReference type="AlphaFoldDB" id="A0A0G0FF16"/>
<organism evidence="1 2">
    <name type="scientific">Candidatus Nomurabacteria bacterium GW2011_GWA1_35_8</name>
    <dbReference type="NCBI Taxonomy" id="1618727"/>
    <lineage>
        <taxon>Bacteria</taxon>
        <taxon>Candidatus Nomuraibacteriota</taxon>
    </lineage>
</organism>